<accession>A0A6C0C9M7</accession>
<protein>
    <submittedName>
        <fullName evidence="1">Uncharacterized protein</fullName>
    </submittedName>
</protein>
<dbReference type="EMBL" id="MN739368">
    <property type="protein sequence ID" value="QHT01278.1"/>
    <property type="molecule type" value="Genomic_DNA"/>
</dbReference>
<proteinExistence type="predicted"/>
<name>A0A6C0C9M7_9ZZZZ</name>
<reference evidence="1" key="1">
    <citation type="journal article" date="2020" name="Nature">
        <title>Giant virus diversity and host interactions through global metagenomics.</title>
        <authorList>
            <person name="Schulz F."/>
            <person name="Roux S."/>
            <person name="Paez-Espino D."/>
            <person name="Jungbluth S."/>
            <person name="Walsh D.A."/>
            <person name="Denef V.J."/>
            <person name="McMahon K.D."/>
            <person name="Konstantinidis K.T."/>
            <person name="Eloe-Fadrosh E.A."/>
            <person name="Kyrpides N.C."/>
            <person name="Woyke T."/>
        </authorList>
    </citation>
    <scope>NUCLEOTIDE SEQUENCE</scope>
    <source>
        <strain evidence="1">GVMAG-M-3300020192-26</strain>
    </source>
</reference>
<organism evidence="1">
    <name type="scientific">viral metagenome</name>
    <dbReference type="NCBI Taxonomy" id="1070528"/>
    <lineage>
        <taxon>unclassified sequences</taxon>
        <taxon>metagenomes</taxon>
        <taxon>organismal metagenomes</taxon>
    </lineage>
</organism>
<sequence>MSIFDHSMLLARELPRDLNVTGKRIAERFECANI</sequence>
<evidence type="ECO:0000313" key="1">
    <source>
        <dbReference type="EMBL" id="QHT01278.1"/>
    </source>
</evidence>
<dbReference type="AlphaFoldDB" id="A0A6C0C9M7"/>